<proteinExistence type="predicted"/>
<organism evidence="1 2">
    <name type="scientific">Nocardioides dubius</name>
    <dbReference type="NCBI Taxonomy" id="317019"/>
    <lineage>
        <taxon>Bacteria</taxon>
        <taxon>Bacillati</taxon>
        <taxon>Actinomycetota</taxon>
        <taxon>Actinomycetes</taxon>
        <taxon>Propionibacteriales</taxon>
        <taxon>Nocardioidaceae</taxon>
        <taxon>Nocardioides</taxon>
    </lineage>
</organism>
<dbReference type="Proteomes" id="UP001501581">
    <property type="component" value="Unassembled WGS sequence"/>
</dbReference>
<evidence type="ECO:0008006" key="3">
    <source>
        <dbReference type="Google" id="ProtNLM"/>
    </source>
</evidence>
<dbReference type="EMBL" id="BAAALG010000026">
    <property type="protein sequence ID" value="GAA1115749.1"/>
    <property type="molecule type" value="Genomic_DNA"/>
</dbReference>
<keyword evidence="2" id="KW-1185">Reference proteome</keyword>
<gene>
    <name evidence="1" type="ORF">GCM10009668_43030</name>
</gene>
<comment type="caution">
    <text evidence="1">The sequence shown here is derived from an EMBL/GenBank/DDBJ whole genome shotgun (WGS) entry which is preliminary data.</text>
</comment>
<sequence length="373" mass="40583">MYPPPTGPEISADVARTLDDTYFSADPFGYFTARIAALLASVEDTGPRAGREPVPEGSAFDALVGAAARAYRAPTAEARKLQAATDAFAVRHHAAETLLRLTYVLLRRLGGQGSPSVWAEVEATPTLMKDVLKGIGDSFGAGDRWMIFQDLVYPATEHVEAQDLQRISGVTTFAEWFNFSMELFAPRTSLDVSVAHNKFKHGLGVRVRDDYLVTFTTSGPAEDGKLPLSAVTGPHAVNLFDKTVLQFLARPGRLKQGMGLESTTLQLNPTVLLAQAALIAHTYAAMFCVAAHEHFEGRDDVDEFRLAPYPGLLLDGPLPQHITRENDVLAMRQALTLRRDGTAPREAMIFYADGSWQPITFTGPVSSGHIVDD</sequence>
<name>A0ABN1U3P5_9ACTN</name>
<protein>
    <recommendedName>
        <fullName evidence="3">DUF1864 family protein</fullName>
    </recommendedName>
</protein>
<dbReference type="RefSeq" id="WP_343996998.1">
    <property type="nucleotide sequence ID" value="NZ_BAAALG010000026.1"/>
</dbReference>
<reference evidence="1 2" key="1">
    <citation type="journal article" date="2019" name="Int. J. Syst. Evol. Microbiol.">
        <title>The Global Catalogue of Microorganisms (GCM) 10K type strain sequencing project: providing services to taxonomists for standard genome sequencing and annotation.</title>
        <authorList>
            <consortium name="The Broad Institute Genomics Platform"/>
            <consortium name="The Broad Institute Genome Sequencing Center for Infectious Disease"/>
            <person name="Wu L."/>
            <person name="Ma J."/>
        </authorList>
    </citation>
    <scope>NUCLEOTIDE SEQUENCE [LARGE SCALE GENOMIC DNA]</scope>
    <source>
        <strain evidence="1 2">JCM 13008</strain>
    </source>
</reference>
<evidence type="ECO:0000313" key="2">
    <source>
        <dbReference type="Proteomes" id="UP001501581"/>
    </source>
</evidence>
<evidence type="ECO:0000313" key="1">
    <source>
        <dbReference type="EMBL" id="GAA1115749.1"/>
    </source>
</evidence>
<accession>A0ABN1U3P5</accession>